<dbReference type="EMBL" id="PQIB02000013">
    <property type="protein sequence ID" value="RLM73463.1"/>
    <property type="molecule type" value="Genomic_DNA"/>
</dbReference>
<organism evidence="1 2">
    <name type="scientific">Panicum miliaceum</name>
    <name type="common">Proso millet</name>
    <name type="synonym">Broomcorn millet</name>
    <dbReference type="NCBI Taxonomy" id="4540"/>
    <lineage>
        <taxon>Eukaryota</taxon>
        <taxon>Viridiplantae</taxon>
        <taxon>Streptophyta</taxon>
        <taxon>Embryophyta</taxon>
        <taxon>Tracheophyta</taxon>
        <taxon>Spermatophyta</taxon>
        <taxon>Magnoliopsida</taxon>
        <taxon>Liliopsida</taxon>
        <taxon>Poales</taxon>
        <taxon>Poaceae</taxon>
        <taxon>PACMAD clade</taxon>
        <taxon>Panicoideae</taxon>
        <taxon>Panicodae</taxon>
        <taxon>Paniceae</taxon>
        <taxon>Panicinae</taxon>
        <taxon>Panicum</taxon>
        <taxon>Panicum sect. Panicum</taxon>
    </lineage>
</organism>
<keyword evidence="2" id="KW-1185">Reference proteome</keyword>
<accession>A0A3L6Q7C5</accession>
<dbReference type="OrthoDB" id="10268011at2759"/>
<dbReference type="AlphaFoldDB" id="A0A3L6Q7C5"/>
<reference evidence="2" key="1">
    <citation type="journal article" date="2019" name="Nat. Commun.">
        <title>The genome of broomcorn millet.</title>
        <authorList>
            <person name="Zou C."/>
            <person name="Miki D."/>
            <person name="Li D."/>
            <person name="Tang Q."/>
            <person name="Xiao L."/>
            <person name="Rajput S."/>
            <person name="Deng P."/>
            <person name="Jia W."/>
            <person name="Huang R."/>
            <person name="Zhang M."/>
            <person name="Sun Y."/>
            <person name="Hu J."/>
            <person name="Fu X."/>
            <person name="Schnable P.S."/>
            <person name="Li F."/>
            <person name="Zhang H."/>
            <person name="Feng B."/>
            <person name="Zhu X."/>
            <person name="Liu R."/>
            <person name="Schnable J.C."/>
            <person name="Zhu J.-K."/>
            <person name="Zhang H."/>
        </authorList>
    </citation>
    <scope>NUCLEOTIDE SEQUENCE [LARGE SCALE GENOMIC DNA]</scope>
</reference>
<protein>
    <submittedName>
        <fullName evidence="1">tRNA-specific adenosine deaminase 1</fullName>
    </submittedName>
</protein>
<name>A0A3L6Q7C5_PANMI</name>
<gene>
    <name evidence="1" type="ORF">C2845_PM15G26470</name>
</gene>
<proteinExistence type="predicted"/>
<evidence type="ECO:0000313" key="2">
    <source>
        <dbReference type="Proteomes" id="UP000275267"/>
    </source>
</evidence>
<comment type="caution">
    <text evidence="1">The sequence shown here is derived from an EMBL/GenBank/DDBJ whole genome shotgun (WGS) entry which is preliminary data.</text>
</comment>
<sequence>MLPSSSPAAPREGAVAPSLCAEAASSSALRHYRSLPKKGKPQGRESTVLAAFLLSTPQDQASFEQS</sequence>
<dbReference type="Proteomes" id="UP000275267">
    <property type="component" value="Unassembled WGS sequence"/>
</dbReference>
<evidence type="ECO:0000313" key="1">
    <source>
        <dbReference type="EMBL" id="RLM73463.1"/>
    </source>
</evidence>